<feature type="compositionally biased region" description="Polar residues" evidence="1">
    <location>
        <begin position="134"/>
        <end position="143"/>
    </location>
</feature>
<protein>
    <submittedName>
        <fullName evidence="2">BR2.2 (314 AA)</fullName>
    </submittedName>
</protein>
<evidence type="ECO:0000313" key="2">
    <source>
        <dbReference type="EMBL" id="CAA30540.1"/>
    </source>
</evidence>
<proteinExistence type="evidence at transcript level"/>
<feature type="compositionally biased region" description="Basic and acidic residues" evidence="1">
    <location>
        <begin position="27"/>
        <end position="39"/>
    </location>
</feature>
<dbReference type="PIR" id="C29960">
    <property type="entry name" value="C29960"/>
</dbReference>
<feature type="non-terminal residue" evidence="2">
    <location>
        <position position="1"/>
    </location>
</feature>
<name>Q23773_CHITE</name>
<dbReference type="EMBL" id="X07702">
    <property type="protein sequence ID" value="CAA30540.1"/>
    <property type="molecule type" value="mRNA"/>
</dbReference>
<feature type="region of interest" description="Disordered" evidence="1">
    <location>
        <begin position="15"/>
        <end position="39"/>
    </location>
</feature>
<sequence length="314" mass="34222">AKKGRFSASKCRCFSRPGGLSGLGPERPTKSGSRPEKCGSKMRRVLAEKCAARNGRFSASKCRCFSRPSRSVSIPEKCGSSMRRTEAEKCAKKNGRFNNKRCTCTSAGKPSESDPRTERPTTCVESSESHESTATKVPTTCVESSEGDDNLVCDDAMRKLESARCAKNGGKFDSATCKCTPEAVTEGPTTCLQSSEGDEVTTKKPCDCTCAPDCKRRKMIIDVLLKYFYRDVYDKDCCKKNCDCDGAKFPECEESNSKQSGMFDILAKLFKPQGGNLEAGSVEVDGKKLSPEKKEKFGKIIQDAVKGLDDVINS</sequence>
<dbReference type="AlphaFoldDB" id="Q23773"/>
<feature type="region of interest" description="Disordered" evidence="1">
    <location>
        <begin position="105"/>
        <end position="146"/>
    </location>
</feature>
<evidence type="ECO:0000256" key="1">
    <source>
        <dbReference type="SAM" id="MobiDB-lite"/>
    </source>
</evidence>
<reference evidence="2" key="1">
    <citation type="journal article" date="1988" name="J. Mol. Biol.">
        <title>Terminal repeats in long repeat arrays are likely to reflect the early evolution of Balbiani ring genes.</title>
        <authorList>
            <person name="Hoog C."/>
            <person name="Daneholt B."/>
            <person name="Wieslander L."/>
        </authorList>
    </citation>
    <scope>NUCLEOTIDE SEQUENCE</scope>
</reference>
<accession>Q23773</accession>
<organism evidence="2">
    <name type="scientific">Chironomus tentans</name>
    <name type="common">Midge</name>
    <name type="synonym">Camptochironomus tentans</name>
    <dbReference type="NCBI Taxonomy" id="7153"/>
    <lineage>
        <taxon>Eukaryota</taxon>
        <taxon>Metazoa</taxon>
        <taxon>Ecdysozoa</taxon>
        <taxon>Arthropoda</taxon>
        <taxon>Hexapoda</taxon>
        <taxon>Insecta</taxon>
        <taxon>Pterygota</taxon>
        <taxon>Neoptera</taxon>
        <taxon>Endopterygota</taxon>
        <taxon>Diptera</taxon>
        <taxon>Nematocera</taxon>
        <taxon>Chironomoidea</taxon>
        <taxon>Chironomidae</taxon>
        <taxon>Chironominae</taxon>
        <taxon>Chironomus</taxon>
    </lineage>
</organism>